<dbReference type="SUPFAM" id="SSF52540">
    <property type="entry name" value="P-loop containing nucleoside triphosphate hydrolases"/>
    <property type="match status" value="1"/>
</dbReference>
<evidence type="ECO:0000256" key="3">
    <source>
        <dbReference type="ARBA" id="ARBA00022840"/>
    </source>
</evidence>
<dbReference type="PROSITE" id="PS51219">
    <property type="entry name" value="DPCK"/>
    <property type="match status" value="1"/>
</dbReference>
<keyword evidence="3 5" id="KW-0067">ATP-binding</keyword>
<comment type="pathway">
    <text evidence="5">Cofactor biosynthesis; coenzyme A biosynthesis; CoA from (R)-pantothenate: step 5/5.</text>
</comment>
<name>A0A1T5DPZ5_9SPHN</name>
<sequence>MIVLGLTGSIGMGKSTVAAMFRRLGVPVYDADAEVHRLQGRGGKLVAAIEAAFPGTAGPHGIDRTVLGKAVLGDKAALHRLERIIHPALVESRRLFLRRHRSRPLVVLDIPLLFEKKGWRQVDAIAVVSAPAWKQARRVLARPGMNPLKLKHIRSLQLPDHQKRARADMVIDTGGTIDRTRGAVRHLVSCLTARGVRYCRHA</sequence>
<accession>A0A1T5DPZ5</accession>
<dbReference type="AlphaFoldDB" id="A0A1T5DPZ5"/>
<organism evidence="7 8">
    <name type="scientific">Rhizorhabdus histidinilytica</name>
    <dbReference type="NCBI Taxonomy" id="439228"/>
    <lineage>
        <taxon>Bacteria</taxon>
        <taxon>Pseudomonadati</taxon>
        <taxon>Pseudomonadota</taxon>
        <taxon>Alphaproteobacteria</taxon>
        <taxon>Sphingomonadales</taxon>
        <taxon>Sphingomonadaceae</taxon>
        <taxon>Rhizorhabdus</taxon>
    </lineage>
</organism>
<reference evidence="8" key="1">
    <citation type="submission" date="2017-02" db="EMBL/GenBank/DDBJ databases">
        <authorList>
            <person name="Varghese N."/>
            <person name="Submissions S."/>
        </authorList>
    </citation>
    <scope>NUCLEOTIDE SEQUENCE [LARGE SCALE GENOMIC DNA]</scope>
    <source>
        <strain evidence="8">UM2</strain>
    </source>
</reference>
<dbReference type="HAMAP" id="MF_00376">
    <property type="entry name" value="Dephospho_CoA_kinase"/>
    <property type="match status" value="1"/>
</dbReference>
<keyword evidence="5 7" id="KW-0418">Kinase</keyword>
<dbReference type="PANTHER" id="PTHR10695:SF46">
    <property type="entry name" value="BIFUNCTIONAL COENZYME A SYNTHASE-RELATED"/>
    <property type="match status" value="1"/>
</dbReference>
<dbReference type="GO" id="GO:0015937">
    <property type="term" value="P:coenzyme A biosynthetic process"/>
    <property type="evidence" value="ECO:0007669"/>
    <property type="project" value="UniProtKB-UniRule"/>
</dbReference>
<gene>
    <name evidence="5" type="primary">coaE</name>
    <name evidence="7" type="ORF">SAMN06295920_105342</name>
</gene>
<dbReference type="InterPro" id="IPR001977">
    <property type="entry name" value="Depp_CoAkinase"/>
</dbReference>
<dbReference type="GO" id="GO:0005524">
    <property type="term" value="F:ATP binding"/>
    <property type="evidence" value="ECO:0007669"/>
    <property type="project" value="UniProtKB-UniRule"/>
</dbReference>
<dbReference type="EC" id="2.7.1.24" evidence="5 6"/>
<dbReference type="Proteomes" id="UP000189818">
    <property type="component" value="Unassembled WGS sequence"/>
</dbReference>
<dbReference type="STRING" id="439228.SAMN06295920_105342"/>
<evidence type="ECO:0000313" key="7">
    <source>
        <dbReference type="EMBL" id="SKB73503.1"/>
    </source>
</evidence>
<dbReference type="Pfam" id="PF01121">
    <property type="entry name" value="CoaE"/>
    <property type="match status" value="1"/>
</dbReference>
<keyword evidence="5" id="KW-0963">Cytoplasm</keyword>
<comment type="catalytic activity">
    <reaction evidence="5">
        <text>3'-dephospho-CoA + ATP = ADP + CoA + H(+)</text>
        <dbReference type="Rhea" id="RHEA:18245"/>
        <dbReference type="ChEBI" id="CHEBI:15378"/>
        <dbReference type="ChEBI" id="CHEBI:30616"/>
        <dbReference type="ChEBI" id="CHEBI:57287"/>
        <dbReference type="ChEBI" id="CHEBI:57328"/>
        <dbReference type="ChEBI" id="CHEBI:456216"/>
        <dbReference type="EC" id="2.7.1.24"/>
    </reaction>
</comment>
<proteinExistence type="inferred from homology"/>
<keyword evidence="8" id="KW-1185">Reference proteome</keyword>
<dbReference type="GO" id="GO:0004140">
    <property type="term" value="F:dephospho-CoA kinase activity"/>
    <property type="evidence" value="ECO:0007669"/>
    <property type="project" value="UniProtKB-UniRule"/>
</dbReference>
<comment type="function">
    <text evidence="5">Catalyzes the phosphorylation of the 3'-hydroxyl group of dephosphocoenzyme A to form coenzyme A.</text>
</comment>
<keyword evidence="5" id="KW-0808">Transferase</keyword>
<comment type="subcellular location">
    <subcellularLocation>
        <location evidence="5">Cytoplasm</location>
    </subcellularLocation>
</comment>
<dbReference type="OrthoDB" id="9812943at2"/>
<comment type="similarity">
    <text evidence="1 5">Belongs to the CoaE family.</text>
</comment>
<dbReference type="NCBIfam" id="TIGR00152">
    <property type="entry name" value="dephospho-CoA kinase"/>
    <property type="match status" value="1"/>
</dbReference>
<evidence type="ECO:0000256" key="4">
    <source>
        <dbReference type="ARBA" id="ARBA00022993"/>
    </source>
</evidence>
<dbReference type="EMBL" id="FUYM01000005">
    <property type="protein sequence ID" value="SKB73503.1"/>
    <property type="molecule type" value="Genomic_DNA"/>
</dbReference>
<dbReference type="InterPro" id="IPR027417">
    <property type="entry name" value="P-loop_NTPase"/>
</dbReference>
<evidence type="ECO:0000313" key="8">
    <source>
        <dbReference type="Proteomes" id="UP000189818"/>
    </source>
</evidence>
<dbReference type="UniPathway" id="UPA00241">
    <property type="reaction ID" value="UER00356"/>
</dbReference>
<dbReference type="Gene3D" id="3.40.50.300">
    <property type="entry name" value="P-loop containing nucleotide triphosphate hydrolases"/>
    <property type="match status" value="1"/>
</dbReference>
<keyword evidence="4 5" id="KW-0173">Coenzyme A biosynthesis</keyword>
<evidence type="ECO:0000256" key="6">
    <source>
        <dbReference type="NCBIfam" id="TIGR00152"/>
    </source>
</evidence>
<keyword evidence="2 5" id="KW-0547">Nucleotide-binding</keyword>
<protein>
    <recommendedName>
        <fullName evidence="5 6">Dephospho-CoA kinase</fullName>
        <ecNumber evidence="5 6">2.7.1.24</ecNumber>
    </recommendedName>
    <alternativeName>
        <fullName evidence="5">Dephosphocoenzyme A kinase</fullName>
    </alternativeName>
</protein>
<evidence type="ECO:0000256" key="2">
    <source>
        <dbReference type="ARBA" id="ARBA00022741"/>
    </source>
</evidence>
<evidence type="ECO:0000256" key="1">
    <source>
        <dbReference type="ARBA" id="ARBA00009018"/>
    </source>
</evidence>
<dbReference type="PANTHER" id="PTHR10695">
    <property type="entry name" value="DEPHOSPHO-COA KINASE-RELATED"/>
    <property type="match status" value="1"/>
</dbReference>
<feature type="binding site" evidence="5">
    <location>
        <begin position="11"/>
        <end position="16"/>
    </location>
    <ligand>
        <name>ATP</name>
        <dbReference type="ChEBI" id="CHEBI:30616"/>
    </ligand>
</feature>
<dbReference type="GO" id="GO:0005737">
    <property type="term" value="C:cytoplasm"/>
    <property type="evidence" value="ECO:0007669"/>
    <property type="project" value="UniProtKB-SubCell"/>
</dbReference>
<evidence type="ECO:0000256" key="5">
    <source>
        <dbReference type="HAMAP-Rule" id="MF_00376"/>
    </source>
</evidence>
<dbReference type="CDD" id="cd02022">
    <property type="entry name" value="DPCK"/>
    <property type="match status" value="1"/>
</dbReference>
<dbReference type="RefSeq" id="WP_079648695.1">
    <property type="nucleotide sequence ID" value="NZ_FUYM01000005.1"/>
</dbReference>